<protein>
    <submittedName>
        <fullName evidence="2">Thermonuclease family protein</fullName>
    </submittedName>
</protein>
<gene>
    <name evidence="2" type="ORF">GV829_00325</name>
</gene>
<dbReference type="SUPFAM" id="SSF50199">
    <property type="entry name" value="Staphylococcal nuclease"/>
    <property type="match status" value="1"/>
</dbReference>
<evidence type="ECO:0000259" key="1">
    <source>
        <dbReference type="PROSITE" id="PS50830"/>
    </source>
</evidence>
<dbReference type="InterPro" id="IPR035437">
    <property type="entry name" value="SNase_OB-fold_sf"/>
</dbReference>
<dbReference type="AlphaFoldDB" id="A0A6M4AQ12"/>
<dbReference type="PROSITE" id="PS50830">
    <property type="entry name" value="TNASE_3"/>
    <property type="match status" value="1"/>
</dbReference>
<accession>A0A6M4AQ12</accession>
<dbReference type="InterPro" id="IPR016071">
    <property type="entry name" value="Staphylococal_nuclease_OB-fold"/>
</dbReference>
<dbReference type="RefSeq" id="WP_169943299.1">
    <property type="nucleotide sequence ID" value="NZ_CP053015.1"/>
</dbReference>
<feature type="domain" description="TNase-like" evidence="1">
    <location>
        <begin position="31"/>
        <end position="157"/>
    </location>
</feature>
<organism evidence="2 3">
    <name type="scientific">Sphingomonas lacunae</name>
    <dbReference type="NCBI Taxonomy" id="2698828"/>
    <lineage>
        <taxon>Bacteria</taxon>
        <taxon>Pseudomonadati</taxon>
        <taxon>Pseudomonadota</taxon>
        <taxon>Alphaproteobacteria</taxon>
        <taxon>Sphingomonadales</taxon>
        <taxon>Sphingomonadaceae</taxon>
        <taxon>Sphingomonas</taxon>
    </lineage>
</organism>
<evidence type="ECO:0000313" key="2">
    <source>
        <dbReference type="EMBL" id="QJQ31087.1"/>
    </source>
</evidence>
<dbReference type="PANTHER" id="PTHR12302">
    <property type="entry name" value="EBNA2 BINDING PROTEIN P100"/>
    <property type="match status" value="1"/>
</dbReference>
<proteinExistence type="predicted"/>
<dbReference type="KEGG" id="slan:GV829_00325"/>
<dbReference type="Pfam" id="PF00565">
    <property type="entry name" value="SNase"/>
    <property type="match status" value="1"/>
</dbReference>
<sequence>MRRWFRRIGSLVLLAGLLWLWALGDRLFPPETLSGSVVRVRDGDTLDLDGATIRLAGIDAPEYHQNCKDAGGTPWPCGRVARAQLESWSTSGRIRCELTAEDRYGRKIGRCASTLQADLGEAMVRAGLALSPALRGESPYADAEADAREAKRGLWQGEFDLPADWRAQHLLAPQVDEGA</sequence>
<evidence type="ECO:0000313" key="3">
    <source>
        <dbReference type="Proteomes" id="UP000503018"/>
    </source>
</evidence>
<dbReference type="Gene3D" id="2.40.50.90">
    <property type="match status" value="1"/>
</dbReference>
<dbReference type="SMART" id="SM00318">
    <property type="entry name" value="SNc"/>
    <property type="match status" value="1"/>
</dbReference>
<name>A0A6M4AQ12_9SPHN</name>
<dbReference type="EMBL" id="CP053015">
    <property type="protein sequence ID" value="QJQ31087.1"/>
    <property type="molecule type" value="Genomic_DNA"/>
</dbReference>
<reference evidence="2 3" key="1">
    <citation type="submission" date="2020-01" db="EMBL/GenBank/DDBJ databases">
        <title>Sphingomonas sp. strain CSW-10.</title>
        <authorList>
            <person name="Chen W.-M."/>
        </authorList>
    </citation>
    <scope>NUCLEOTIDE SEQUENCE [LARGE SCALE GENOMIC DNA]</scope>
    <source>
        <strain evidence="2 3">CSW-10</strain>
    </source>
</reference>
<dbReference type="Proteomes" id="UP000503018">
    <property type="component" value="Chromosome"/>
</dbReference>
<keyword evidence="3" id="KW-1185">Reference proteome</keyword>
<dbReference type="PANTHER" id="PTHR12302:SF26">
    <property type="entry name" value="BLR1266 PROTEIN"/>
    <property type="match status" value="1"/>
</dbReference>